<gene>
    <name evidence="4" type="ORF">GSLYS_00015285001</name>
</gene>
<organism evidence="4 5">
    <name type="scientific">Lymnaea stagnalis</name>
    <name type="common">Great pond snail</name>
    <name type="synonym">Helix stagnalis</name>
    <dbReference type="NCBI Taxonomy" id="6523"/>
    <lineage>
        <taxon>Eukaryota</taxon>
        <taxon>Metazoa</taxon>
        <taxon>Spiralia</taxon>
        <taxon>Lophotrochozoa</taxon>
        <taxon>Mollusca</taxon>
        <taxon>Gastropoda</taxon>
        <taxon>Heterobranchia</taxon>
        <taxon>Euthyneura</taxon>
        <taxon>Panpulmonata</taxon>
        <taxon>Hygrophila</taxon>
        <taxon>Lymnaeoidea</taxon>
        <taxon>Lymnaeidae</taxon>
        <taxon>Lymnaea</taxon>
    </lineage>
</organism>
<dbReference type="PANTHER" id="PTHR24171">
    <property type="entry name" value="ANKYRIN REPEAT DOMAIN-CONTAINING PROTEIN 39-RELATED"/>
    <property type="match status" value="1"/>
</dbReference>
<feature type="repeat" description="ANK" evidence="3">
    <location>
        <begin position="166"/>
        <end position="198"/>
    </location>
</feature>
<reference evidence="4 5" key="1">
    <citation type="submission" date="2024-04" db="EMBL/GenBank/DDBJ databases">
        <authorList>
            <consortium name="Genoscope - CEA"/>
            <person name="William W."/>
        </authorList>
    </citation>
    <scope>NUCLEOTIDE SEQUENCE [LARGE SCALE GENOMIC DNA]</scope>
</reference>
<dbReference type="PROSITE" id="PS50088">
    <property type="entry name" value="ANK_REPEAT"/>
    <property type="match status" value="2"/>
</dbReference>
<proteinExistence type="predicted"/>
<protein>
    <submittedName>
        <fullName evidence="4">Uncharacterized protein</fullName>
    </submittedName>
</protein>
<dbReference type="PROSITE" id="PS50297">
    <property type="entry name" value="ANK_REP_REGION"/>
    <property type="match status" value="1"/>
</dbReference>
<name>A0AAV2I528_LYMST</name>
<evidence type="ECO:0000313" key="5">
    <source>
        <dbReference type="Proteomes" id="UP001497497"/>
    </source>
</evidence>
<dbReference type="Proteomes" id="UP001497497">
    <property type="component" value="Unassembled WGS sequence"/>
</dbReference>
<feature type="repeat" description="ANK" evidence="3">
    <location>
        <begin position="133"/>
        <end position="165"/>
    </location>
</feature>
<keyword evidence="2 3" id="KW-0040">ANK repeat</keyword>
<dbReference type="Pfam" id="PF12796">
    <property type="entry name" value="Ank_2"/>
    <property type="match status" value="1"/>
</dbReference>
<evidence type="ECO:0000256" key="1">
    <source>
        <dbReference type="ARBA" id="ARBA00022737"/>
    </source>
</evidence>
<comment type="caution">
    <text evidence="4">The sequence shown here is derived from an EMBL/GenBank/DDBJ whole genome shotgun (WGS) entry which is preliminary data.</text>
</comment>
<dbReference type="AlphaFoldDB" id="A0AAV2I528"/>
<dbReference type="SUPFAM" id="SSF48403">
    <property type="entry name" value="Ankyrin repeat"/>
    <property type="match status" value="1"/>
</dbReference>
<dbReference type="InterPro" id="IPR036770">
    <property type="entry name" value="Ankyrin_rpt-contain_sf"/>
</dbReference>
<dbReference type="SMART" id="SM00248">
    <property type="entry name" value="ANK"/>
    <property type="match status" value="5"/>
</dbReference>
<accession>A0AAV2I528</accession>
<evidence type="ECO:0000256" key="2">
    <source>
        <dbReference type="ARBA" id="ARBA00023043"/>
    </source>
</evidence>
<sequence>MMGALVSRLANVWRVWGSNPSDPVDDPYKQYANLVVETVEKGDCEKLKSIQEDVNLRKFGGVENVTIVPSLMQRAAAGEHLDVIKYLISLGVDVDQEDSCNMTALHEACKRKSLHCVQELVKRSRNIDRKDVWGRTPLIKCLVYRNIQAALLLLERGANPNAVDIYGMTPVSTAINYNMLDMLRVLVNHGADINMVTQHLNNTCLGPPLYQAVNNKSVELVLELLRLGATTQPRQGSSTNWPSPVSSHWQYYISGQPNPVRITLQHENAVMMAMNEMVRRGNQSIDGSSQSMEILHILLAAHGYSLGSTPDVLIRVLINSSPEHFSKLLHKLQVCSSSQENLLQSAADRDSNQRLVTRSQHLHQMDYHLNGPSGGKKAPRFMMSLENQARRVVRQAVMTSGHNVFWATSRLQCPPALKSLLLLKDIDRAFSHQDVLGKPRVAVS</sequence>
<keyword evidence="1" id="KW-0677">Repeat</keyword>
<dbReference type="EMBL" id="CAXITT010000446">
    <property type="protein sequence ID" value="CAL1541679.1"/>
    <property type="molecule type" value="Genomic_DNA"/>
</dbReference>
<evidence type="ECO:0000313" key="4">
    <source>
        <dbReference type="EMBL" id="CAL1541679.1"/>
    </source>
</evidence>
<evidence type="ECO:0000256" key="3">
    <source>
        <dbReference type="PROSITE-ProRule" id="PRU00023"/>
    </source>
</evidence>
<dbReference type="Pfam" id="PF00023">
    <property type="entry name" value="Ank"/>
    <property type="match status" value="1"/>
</dbReference>
<dbReference type="InterPro" id="IPR002110">
    <property type="entry name" value="Ankyrin_rpt"/>
</dbReference>
<dbReference type="Gene3D" id="1.25.40.20">
    <property type="entry name" value="Ankyrin repeat-containing domain"/>
    <property type="match status" value="1"/>
</dbReference>
<keyword evidence="5" id="KW-1185">Reference proteome</keyword>